<accession>A0A7W7GB60</accession>
<feature type="transmembrane region" description="Helical" evidence="1">
    <location>
        <begin position="196"/>
        <end position="218"/>
    </location>
</feature>
<dbReference type="InterPro" id="IPR025333">
    <property type="entry name" value="DUF4239"/>
</dbReference>
<keyword evidence="1" id="KW-0472">Membrane</keyword>
<proteinExistence type="predicted"/>
<feature type="transmembrane region" description="Helical" evidence="1">
    <location>
        <begin position="224"/>
        <end position="243"/>
    </location>
</feature>
<evidence type="ECO:0000313" key="2">
    <source>
        <dbReference type="EMBL" id="MBB4703117.1"/>
    </source>
</evidence>
<organism evidence="2 3">
    <name type="scientific">Sphaerisporangium siamense</name>
    <dbReference type="NCBI Taxonomy" id="795645"/>
    <lineage>
        <taxon>Bacteria</taxon>
        <taxon>Bacillati</taxon>
        <taxon>Actinomycetota</taxon>
        <taxon>Actinomycetes</taxon>
        <taxon>Streptosporangiales</taxon>
        <taxon>Streptosporangiaceae</taxon>
        <taxon>Sphaerisporangium</taxon>
    </lineage>
</organism>
<dbReference type="EMBL" id="JACHND010000001">
    <property type="protein sequence ID" value="MBB4703117.1"/>
    <property type="molecule type" value="Genomic_DNA"/>
</dbReference>
<keyword evidence="1" id="KW-1133">Transmembrane helix</keyword>
<evidence type="ECO:0000256" key="1">
    <source>
        <dbReference type="SAM" id="Phobius"/>
    </source>
</evidence>
<evidence type="ECO:0008006" key="4">
    <source>
        <dbReference type="Google" id="ProtNLM"/>
    </source>
</evidence>
<evidence type="ECO:0000313" key="3">
    <source>
        <dbReference type="Proteomes" id="UP000542210"/>
    </source>
</evidence>
<comment type="caution">
    <text evidence="2">The sequence shown here is derived from an EMBL/GenBank/DDBJ whole genome shotgun (WGS) entry which is preliminary data.</text>
</comment>
<dbReference type="Pfam" id="PF14023">
    <property type="entry name" value="Bestrophin-like"/>
    <property type="match status" value="1"/>
</dbReference>
<reference evidence="2 3" key="1">
    <citation type="submission" date="2020-08" db="EMBL/GenBank/DDBJ databases">
        <title>Sequencing the genomes of 1000 actinobacteria strains.</title>
        <authorList>
            <person name="Klenk H.-P."/>
        </authorList>
    </citation>
    <scope>NUCLEOTIDE SEQUENCE [LARGE SCALE GENOMIC DNA]</scope>
    <source>
        <strain evidence="2 3">DSM 45784</strain>
    </source>
</reference>
<keyword evidence="3" id="KW-1185">Reference proteome</keyword>
<sequence length="274" mass="29206">MRSANGRTSPVRKWSYKMMILVSVLAVLCAVGVVVVAAFLFRRFVKGTDDLAPNGPSSGHAGSMLSSLFLLVFAIAIVVPWSTADAARHNTYAESQAAVESYWSAARVPAPAGPRLRQQLRDYVDFVVRTEWPLMASGGLSQEGASRLEALRTQVTGLVLSDEDAKAARGELLDEMRDLSAARRQRAADAGAKPPAGVLPLAVCTGVIVILFPFLAGARPRGKTLVPLSLMAGLLGLGIFLAWQISHVFASGLSVGPEAYEAALTEMRRLSWSG</sequence>
<gene>
    <name evidence="2" type="ORF">BJ982_004661</name>
</gene>
<name>A0A7W7GB60_9ACTN</name>
<protein>
    <recommendedName>
        <fullName evidence="4">DUF4239 domain-containing protein</fullName>
    </recommendedName>
</protein>
<feature type="transmembrane region" description="Helical" evidence="1">
    <location>
        <begin position="20"/>
        <end position="41"/>
    </location>
</feature>
<feature type="transmembrane region" description="Helical" evidence="1">
    <location>
        <begin position="61"/>
        <end position="81"/>
    </location>
</feature>
<dbReference type="AlphaFoldDB" id="A0A7W7GB60"/>
<dbReference type="Proteomes" id="UP000542210">
    <property type="component" value="Unassembled WGS sequence"/>
</dbReference>
<dbReference type="RefSeq" id="WP_203959487.1">
    <property type="nucleotide sequence ID" value="NZ_BOOV01000045.1"/>
</dbReference>
<keyword evidence="1" id="KW-0812">Transmembrane</keyword>